<dbReference type="STRING" id="400682.A0A1X7TU80"/>
<accession>A0A1X7TU80</accession>
<feature type="transmembrane region" description="Helical" evidence="8">
    <location>
        <begin position="15"/>
        <end position="39"/>
    </location>
</feature>
<dbReference type="InterPro" id="IPR017452">
    <property type="entry name" value="GPCR_Rhodpsn_7TM"/>
</dbReference>
<feature type="transmembrane region" description="Helical" evidence="8">
    <location>
        <begin position="181"/>
        <end position="211"/>
    </location>
</feature>
<dbReference type="PANTHER" id="PTHR24240">
    <property type="entry name" value="OPSIN"/>
    <property type="match status" value="1"/>
</dbReference>
<dbReference type="PRINTS" id="PR00237">
    <property type="entry name" value="GPCRRHODOPSN"/>
</dbReference>
<dbReference type="SUPFAM" id="SSF81321">
    <property type="entry name" value="Family A G protein-coupled receptor-like"/>
    <property type="match status" value="1"/>
</dbReference>
<evidence type="ECO:0000256" key="1">
    <source>
        <dbReference type="ARBA" id="ARBA00004141"/>
    </source>
</evidence>
<dbReference type="InParanoid" id="A0A1X7TU80"/>
<protein>
    <recommendedName>
        <fullName evidence="9">G-protein coupled receptors family 1 profile domain-containing protein</fullName>
    </recommendedName>
</protein>
<dbReference type="FunCoup" id="A0A1X7TU80">
    <property type="interactions" value="53"/>
</dbReference>
<sequence length="322" mass="36522">MEGNFTFTGDFNTPAVAAVLTVEMILALIANGVVLSITLYQRKSWKQSSTIFFTSLILAHLVLNLLYLPFTVIGFAAGEWIFGSTDQVKRGFCKFNAYILWYSILNIIMMLAAISVDRFLFIVKPHLHKRFMSQPKVALTLTIAIWLLAAVLSSTPFFGLGEFGYETWFGGCLPLWTTIEFTVYTIIVCLVIIFIISLTSIWTFCFARRFLTDQSRLTTENNVYYSSKKQRLIGIFGAMSLVYLLCFSPGIISAFLTPLTLVPYEVIVLVIVTIELLTIAGPLVQSYFRPDINKVLVSLYTKMRRLFRRNMQSVCTNVEFVL</sequence>
<evidence type="ECO:0000256" key="5">
    <source>
        <dbReference type="ARBA" id="ARBA00023136"/>
    </source>
</evidence>
<dbReference type="GO" id="GO:0016020">
    <property type="term" value="C:membrane"/>
    <property type="evidence" value="ECO:0007669"/>
    <property type="project" value="UniProtKB-SubCell"/>
</dbReference>
<feature type="domain" description="G-protein coupled receptors family 1 profile" evidence="9">
    <location>
        <begin position="30"/>
        <end position="285"/>
    </location>
</feature>
<dbReference type="Pfam" id="PF00001">
    <property type="entry name" value="7tm_1"/>
    <property type="match status" value="1"/>
</dbReference>
<dbReference type="EnsemblMetazoa" id="Aqu2.1.18598_001">
    <property type="protein sequence ID" value="Aqu2.1.18598_001"/>
    <property type="gene ID" value="Aqu2.1.18598"/>
</dbReference>
<dbReference type="InterPro" id="IPR050125">
    <property type="entry name" value="GPCR_opsins"/>
</dbReference>
<keyword evidence="5 8" id="KW-0472">Membrane</keyword>
<comment type="subcellular location">
    <subcellularLocation>
        <location evidence="1">Membrane</location>
        <topology evidence="1">Multi-pass membrane protein</topology>
    </subcellularLocation>
</comment>
<evidence type="ECO:0000256" key="7">
    <source>
        <dbReference type="ARBA" id="ARBA00023224"/>
    </source>
</evidence>
<evidence type="ECO:0000259" key="9">
    <source>
        <dbReference type="PROSITE" id="PS50262"/>
    </source>
</evidence>
<evidence type="ECO:0000313" key="10">
    <source>
        <dbReference type="EnsemblMetazoa" id="Aqu2.1.18598_001"/>
    </source>
</evidence>
<evidence type="ECO:0000256" key="6">
    <source>
        <dbReference type="ARBA" id="ARBA00023170"/>
    </source>
</evidence>
<feature type="transmembrane region" description="Helical" evidence="8">
    <location>
        <begin position="97"/>
        <end position="116"/>
    </location>
</feature>
<keyword evidence="2 8" id="KW-0812">Transmembrane</keyword>
<feature type="transmembrane region" description="Helical" evidence="8">
    <location>
        <begin position="232"/>
        <end position="256"/>
    </location>
</feature>
<name>A0A1X7TU80_AMPQE</name>
<organism evidence="10">
    <name type="scientific">Amphimedon queenslandica</name>
    <name type="common">Sponge</name>
    <dbReference type="NCBI Taxonomy" id="400682"/>
    <lineage>
        <taxon>Eukaryota</taxon>
        <taxon>Metazoa</taxon>
        <taxon>Porifera</taxon>
        <taxon>Demospongiae</taxon>
        <taxon>Heteroscleromorpha</taxon>
        <taxon>Haplosclerida</taxon>
        <taxon>Niphatidae</taxon>
        <taxon>Amphimedon</taxon>
    </lineage>
</organism>
<dbReference type="AlphaFoldDB" id="A0A1X7TU80"/>
<evidence type="ECO:0000256" key="8">
    <source>
        <dbReference type="SAM" id="Phobius"/>
    </source>
</evidence>
<evidence type="ECO:0000256" key="2">
    <source>
        <dbReference type="ARBA" id="ARBA00022692"/>
    </source>
</evidence>
<dbReference type="eggNOG" id="KOG3656">
    <property type="taxonomic scope" value="Eukaryota"/>
</dbReference>
<dbReference type="GO" id="GO:0004930">
    <property type="term" value="F:G protein-coupled receptor activity"/>
    <property type="evidence" value="ECO:0007669"/>
    <property type="project" value="UniProtKB-KW"/>
</dbReference>
<feature type="transmembrane region" description="Helical" evidence="8">
    <location>
        <begin position="262"/>
        <end position="284"/>
    </location>
</feature>
<dbReference type="Gene3D" id="1.20.1070.10">
    <property type="entry name" value="Rhodopsin 7-helix transmembrane proteins"/>
    <property type="match status" value="1"/>
</dbReference>
<dbReference type="InterPro" id="IPR000276">
    <property type="entry name" value="GPCR_Rhodpsn"/>
</dbReference>
<feature type="transmembrane region" description="Helical" evidence="8">
    <location>
        <begin position="51"/>
        <end position="77"/>
    </location>
</feature>
<keyword evidence="6" id="KW-0675">Receptor</keyword>
<dbReference type="OrthoDB" id="5981855at2759"/>
<evidence type="ECO:0000256" key="3">
    <source>
        <dbReference type="ARBA" id="ARBA00022989"/>
    </source>
</evidence>
<dbReference type="CDD" id="cd00637">
    <property type="entry name" value="7tm_classA_rhodopsin-like"/>
    <property type="match status" value="1"/>
</dbReference>
<reference evidence="10" key="1">
    <citation type="submission" date="2017-05" db="UniProtKB">
        <authorList>
            <consortium name="EnsemblMetazoa"/>
        </authorList>
    </citation>
    <scope>IDENTIFICATION</scope>
</reference>
<keyword evidence="4" id="KW-0297">G-protein coupled receptor</keyword>
<keyword evidence="7" id="KW-0807">Transducer</keyword>
<evidence type="ECO:0000256" key="4">
    <source>
        <dbReference type="ARBA" id="ARBA00023040"/>
    </source>
</evidence>
<dbReference type="PROSITE" id="PS50262">
    <property type="entry name" value="G_PROTEIN_RECEP_F1_2"/>
    <property type="match status" value="1"/>
</dbReference>
<proteinExistence type="predicted"/>
<feature type="transmembrane region" description="Helical" evidence="8">
    <location>
        <begin position="137"/>
        <end position="161"/>
    </location>
</feature>
<keyword evidence="3 8" id="KW-1133">Transmembrane helix</keyword>